<evidence type="ECO:0000259" key="6">
    <source>
        <dbReference type="PROSITE" id="PS50893"/>
    </source>
</evidence>
<evidence type="ECO:0000256" key="3">
    <source>
        <dbReference type="ARBA" id="ARBA00022741"/>
    </source>
</evidence>
<dbReference type="GO" id="GO:0005524">
    <property type="term" value="F:ATP binding"/>
    <property type="evidence" value="ECO:0007669"/>
    <property type="project" value="UniProtKB-KW"/>
</dbReference>
<keyword evidence="8" id="KW-1185">Reference proteome</keyword>
<keyword evidence="5" id="KW-0046">Antibiotic resistance</keyword>
<comment type="subcellular location">
    <subcellularLocation>
        <location evidence="1">Cell membrane</location>
        <topology evidence="1">Peripheral membrane protein</topology>
    </subcellularLocation>
</comment>
<sequence length="317" mass="35421">MRETFRELVKPTVKTVEALKGVSLRIGRGEMVAYAGPNGAGKSTTIKLLSGLMVPDRGRVRVFGMDPAADRVSYVRNIAVVFGQRTELWWDHSIAASFRWKKSTWDIPDETYDRMLGLLTEQFDLGPIWKSLARELSLGQRMRADLALALLHDPELILLDEPTLGLDVIAREKMLDWIKHINAEHKRTVLITSHAMTDLEKLDARIVMVHNGSIRFDGGFEELRSTVADGRILTVTTDTVDAPELEGASLTRSEGRRHEYAFDASQVPVVRLLDALAERCRIEDIQTASAPIDEVVSQVYRRMNDGAPLSGAEATSR</sequence>
<dbReference type="InterPro" id="IPR017871">
    <property type="entry name" value="ABC_transporter-like_CS"/>
</dbReference>
<evidence type="ECO:0000256" key="1">
    <source>
        <dbReference type="ARBA" id="ARBA00004202"/>
    </source>
</evidence>
<reference evidence="8" key="1">
    <citation type="journal article" date="2019" name="Int. J. Syst. Evol. Microbiol.">
        <title>The Global Catalogue of Microorganisms (GCM) 10K type strain sequencing project: providing services to taxonomists for standard genome sequencing and annotation.</title>
        <authorList>
            <consortium name="The Broad Institute Genomics Platform"/>
            <consortium name="The Broad Institute Genome Sequencing Center for Infectious Disease"/>
            <person name="Wu L."/>
            <person name="Ma J."/>
        </authorList>
    </citation>
    <scope>NUCLEOTIDE SEQUENCE [LARGE SCALE GENOMIC DNA]</scope>
    <source>
        <strain evidence="8">CGMCC 4.7396</strain>
    </source>
</reference>
<dbReference type="Pfam" id="PF00005">
    <property type="entry name" value="ABC_tran"/>
    <property type="match status" value="1"/>
</dbReference>
<comment type="caution">
    <text evidence="7">The sequence shown here is derived from an EMBL/GenBank/DDBJ whole genome shotgun (WGS) entry which is preliminary data.</text>
</comment>
<keyword evidence="2" id="KW-0813">Transport</keyword>
<dbReference type="PROSITE" id="PS00211">
    <property type="entry name" value="ABC_TRANSPORTER_1"/>
    <property type="match status" value="1"/>
</dbReference>
<dbReference type="Gene3D" id="3.40.50.300">
    <property type="entry name" value="P-loop containing nucleotide triphosphate hydrolases"/>
    <property type="match status" value="1"/>
</dbReference>
<evidence type="ECO:0000313" key="8">
    <source>
        <dbReference type="Proteomes" id="UP001595712"/>
    </source>
</evidence>
<keyword evidence="4 7" id="KW-0067">ATP-binding</keyword>
<dbReference type="PANTHER" id="PTHR42711:SF1">
    <property type="entry name" value="ABC-TRANSPORT PROTEIN, ATP-BINDING COMPONENT"/>
    <property type="match status" value="1"/>
</dbReference>
<protein>
    <submittedName>
        <fullName evidence="7">ATP-binding cassette domain-containing protein</fullName>
    </submittedName>
</protein>
<dbReference type="PROSITE" id="PS50893">
    <property type="entry name" value="ABC_TRANSPORTER_2"/>
    <property type="match status" value="1"/>
</dbReference>
<dbReference type="InterPro" id="IPR050763">
    <property type="entry name" value="ABC_transporter_ATP-binding"/>
</dbReference>
<dbReference type="InterPro" id="IPR003439">
    <property type="entry name" value="ABC_transporter-like_ATP-bd"/>
</dbReference>
<dbReference type="InterPro" id="IPR003593">
    <property type="entry name" value="AAA+_ATPase"/>
</dbReference>
<dbReference type="Proteomes" id="UP001595712">
    <property type="component" value="Unassembled WGS sequence"/>
</dbReference>
<name>A0ABV7Q9P7_9ACTN</name>
<dbReference type="PANTHER" id="PTHR42711">
    <property type="entry name" value="ABC TRANSPORTER ATP-BINDING PROTEIN"/>
    <property type="match status" value="1"/>
</dbReference>
<dbReference type="EMBL" id="JBHRWO010000021">
    <property type="protein sequence ID" value="MFC3495842.1"/>
    <property type="molecule type" value="Genomic_DNA"/>
</dbReference>
<keyword evidence="3" id="KW-0547">Nucleotide-binding</keyword>
<gene>
    <name evidence="7" type="ORF">ACFO8M_25460</name>
</gene>
<evidence type="ECO:0000256" key="4">
    <source>
        <dbReference type="ARBA" id="ARBA00022840"/>
    </source>
</evidence>
<proteinExistence type="predicted"/>
<accession>A0ABV7Q9P7</accession>
<organism evidence="7 8">
    <name type="scientific">Glycomyces rhizosphaerae</name>
    <dbReference type="NCBI Taxonomy" id="2054422"/>
    <lineage>
        <taxon>Bacteria</taxon>
        <taxon>Bacillati</taxon>
        <taxon>Actinomycetota</taxon>
        <taxon>Actinomycetes</taxon>
        <taxon>Glycomycetales</taxon>
        <taxon>Glycomycetaceae</taxon>
        <taxon>Glycomyces</taxon>
    </lineage>
</organism>
<dbReference type="SMART" id="SM00382">
    <property type="entry name" value="AAA"/>
    <property type="match status" value="1"/>
</dbReference>
<evidence type="ECO:0000313" key="7">
    <source>
        <dbReference type="EMBL" id="MFC3495842.1"/>
    </source>
</evidence>
<dbReference type="RefSeq" id="WP_387980710.1">
    <property type="nucleotide sequence ID" value="NZ_JBHRWO010000021.1"/>
</dbReference>
<dbReference type="InterPro" id="IPR027417">
    <property type="entry name" value="P-loop_NTPase"/>
</dbReference>
<evidence type="ECO:0000256" key="5">
    <source>
        <dbReference type="ARBA" id="ARBA00023251"/>
    </source>
</evidence>
<feature type="domain" description="ABC transporter" evidence="6">
    <location>
        <begin position="3"/>
        <end position="236"/>
    </location>
</feature>
<dbReference type="SUPFAM" id="SSF52540">
    <property type="entry name" value="P-loop containing nucleoside triphosphate hydrolases"/>
    <property type="match status" value="1"/>
</dbReference>
<evidence type="ECO:0000256" key="2">
    <source>
        <dbReference type="ARBA" id="ARBA00022448"/>
    </source>
</evidence>